<dbReference type="PANTHER" id="PTHR28650:SF1">
    <property type="entry name" value="PHOSPHATIDYLINOSITOL-GLYCAN BIOSYNTHESIS CLASS X PROTEIN"/>
    <property type="match status" value="1"/>
</dbReference>
<dbReference type="AlphaFoldDB" id="A0A830I0X6"/>
<keyword evidence="6" id="KW-0256">Endoplasmic reticulum</keyword>
<dbReference type="GO" id="GO:0005789">
    <property type="term" value="C:endoplasmic reticulum membrane"/>
    <property type="evidence" value="ECO:0007669"/>
    <property type="project" value="UniProtKB-SubCell"/>
</dbReference>
<keyword evidence="11" id="KW-1185">Reference proteome</keyword>
<dbReference type="UniPathway" id="UPA00196"/>
<gene>
    <name evidence="10" type="ORF">PPROV_000952800</name>
</gene>
<evidence type="ECO:0000313" key="10">
    <source>
        <dbReference type="EMBL" id="GHP10797.1"/>
    </source>
</evidence>
<evidence type="ECO:0000256" key="5">
    <source>
        <dbReference type="ARBA" id="ARBA00022692"/>
    </source>
</evidence>
<dbReference type="InterPro" id="IPR013233">
    <property type="entry name" value="PIG-X/PBN1"/>
</dbReference>
<evidence type="ECO:0000256" key="6">
    <source>
        <dbReference type="ARBA" id="ARBA00022824"/>
    </source>
</evidence>
<keyword evidence="8" id="KW-0472">Membrane</keyword>
<protein>
    <recommendedName>
        <fullName evidence="12">Phosphatidylinositol-glycan biosynthesis class X protein</fullName>
    </recommendedName>
</protein>
<proteinExistence type="inferred from homology"/>
<evidence type="ECO:0000256" key="9">
    <source>
        <dbReference type="ARBA" id="ARBA00023180"/>
    </source>
</evidence>
<keyword evidence="5" id="KW-0812">Transmembrane</keyword>
<evidence type="ECO:0000256" key="1">
    <source>
        <dbReference type="ARBA" id="ARBA00004389"/>
    </source>
</evidence>
<keyword evidence="7" id="KW-1133">Transmembrane helix</keyword>
<comment type="similarity">
    <text evidence="3">Belongs to the PIGX family.</text>
</comment>
<keyword evidence="9" id="KW-0325">Glycoprotein</keyword>
<evidence type="ECO:0000313" key="11">
    <source>
        <dbReference type="Proteomes" id="UP000660262"/>
    </source>
</evidence>
<comment type="caution">
    <text evidence="10">The sequence shown here is derived from an EMBL/GenBank/DDBJ whole genome shotgun (WGS) entry which is preliminary data.</text>
</comment>
<comment type="subcellular location">
    <subcellularLocation>
        <location evidence="1">Endoplasmic reticulum membrane</location>
        <topology evidence="1">Single-pass membrane protein</topology>
    </subcellularLocation>
</comment>
<comment type="pathway">
    <text evidence="2">Glycolipid biosynthesis; glycosylphosphatidylinositol-anchor biosynthesis.</text>
</comment>
<evidence type="ECO:0000256" key="2">
    <source>
        <dbReference type="ARBA" id="ARBA00004687"/>
    </source>
</evidence>
<dbReference type="Proteomes" id="UP000660262">
    <property type="component" value="Unassembled WGS sequence"/>
</dbReference>
<organism evidence="10 11">
    <name type="scientific">Pycnococcus provasolii</name>
    <dbReference type="NCBI Taxonomy" id="41880"/>
    <lineage>
        <taxon>Eukaryota</taxon>
        <taxon>Viridiplantae</taxon>
        <taxon>Chlorophyta</taxon>
        <taxon>Pseudoscourfieldiophyceae</taxon>
        <taxon>Pseudoscourfieldiales</taxon>
        <taxon>Pycnococcaceae</taxon>
        <taxon>Pycnococcus</taxon>
    </lineage>
</organism>
<accession>A0A830I0X6</accession>
<sequence>MALVTKMLTRTRTRILVLLYCASYAVLSTLADAVPLAHDAQVANFDTLISAFGKIHTDEHTTTTNAGPPPTPHRTNTQTTLACSRAALVQVQGHGSHRFIHVKIRRHLGEQTRGEHCHTDCPHAALTIGLPSGVFVDADELKRLRLPNSVNTTYVTHKRDECVLSESPAQLCHPSLLVVSWDAIHVSPQATFAIHVHARYPPPDVAEVAMYTIDLPKTLARCKDADDWSVSGSPLVRASLIGGDKSGSDDEKKNTVTWLVHAIDPSYHDAANNATATAILVGASAIIITAVCSREHERTKKRAPKKAKAS</sequence>
<evidence type="ECO:0000256" key="4">
    <source>
        <dbReference type="ARBA" id="ARBA00022502"/>
    </source>
</evidence>
<evidence type="ECO:0000256" key="7">
    <source>
        <dbReference type="ARBA" id="ARBA00022989"/>
    </source>
</evidence>
<dbReference type="EMBL" id="BNJQ01000031">
    <property type="protein sequence ID" value="GHP10797.1"/>
    <property type="molecule type" value="Genomic_DNA"/>
</dbReference>
<dbReference type="InterPro" id="IPR040039">
    <property type="entry name" value="PIGX"/>
</dbReference>
<evidence type="ECO:0008006" key="12">
    <source>
        <dbReference type="Google" id="ProtNLM"/>
    </source>
</evidence>
<evidence type="ECO:0000256" key="8">
    <source>
        <dbReference type="ARBA" id="ARBA00023136"/>
    </source>
</evidence>
<dbReference type="GO" id="GO:0006506">
    <property type="term" value="P:GPI anchor biosynthetic process"/>
    <property type="evidence" value="ECO:0007669"/>
    <property type="project" value="UniProtKB-UniPathway"/>
</dbReference>
<evidence type="ECO:0000256" key="3">
    <source>
        <dbReference type="ARBA" id="ARBA00010345"/>
    </source>
</evidence>
<keyword evidence="4" id="KW-0337">GPI-anchor biosynthesis</keyword>
<name>A0A830I0X6_9CHLO</name>
<dbReference type="Pfam" id="PF08320">
    <property type="entry name" value="PIG-X"/>
    <property type="match status" value="1"/>
</dbReference>
<dbReference type="PANTHER" id="PTHR28650">
    <property type="entry name" value="PHOSPHATIDYLINOSITOL-GLYCAN BIOSYNTHESIS CLASS X PROTEIN"/>
    <property type="match status" value="1"/>
</dbReference>
<reference evidence="10" key="1">
    <citation type="submission" date="2020-10" db="EMBL/GenBank/DDBJ databases">
        <title>Unveiling of a novel bifunctional photoreceptor, Dualchrome1, isolated from a cosmopolitan green alga.</title>
        <authorList>
            <person name="Suzuki S."/>
            <person name="Kawachi M."/>
        </authorList>
    </citation>
    <scope>NUCLEOTIDE SEQUENCE</scope>
    <source>
        <strain evidence="10">NIES 2893</strain>
    </source>
</reference>